<comment type="caution">
    <text evidence="2">The sequence shown here is derived from an EMBL/GenBank/DDBJ whole genome shotgun (WGS) entry which is preliminary data.</text>
</comment>
<gene>
    <name evidence="2" type="ORF">AVL63_07160</name>
</gene>
<organism evidence="2 3">
    <name type="scientific">Nesterenkonia jeotgali</name>
    <dbReference type="NCBI Taxonomy" id="317018"/>
    <lineage>
        <taxon>Bacteria</taxon>
        <taxon>Bacillati</taxon>
        <taxon>Actinomycetota</taxon>
        <taxon>Actinomycetes</taxon>
        <taxon>Micrococcales</taxon>
        <taxon>Micrococcaceae</taxon>
        <taxon>Nesterenkonia</taxon>
    </lineage>
</organism>
<dbReference type="OrthoDB" id="8478044at2"/>
<dbReference type="RefSeq" id="WP_058887181.1">
    <property type="nucleotide sequence ID" value="NZ_LQBM01000001.1"/>
</dbReference>
<dbReference type="PROSITE" id="PS51318">
    <property type="entry name" value="TAT"/>
    <property type="match status" value="1"/>
</dbReference>
<dbReference type="PANTHER" id="PTHR43649:SF12">
    <property type="entry name" value="DIACETYLCHITOBIOSE BINDING PROTEIN DASA"/>
    <property type="match status" value="1"/>
</dbReference>
<feature type="chain" id="PRO_5038479203" evidence="1">
    <location>
        <begin position="24"/>
        <end position="425"/>
    </location>
</feature>
<dbReference type="Proteomes" id="UP000054023">
    <property type="component" value="Unassembled WGS sequence"/>
</dbReference>
<dbReference type="InterPro" id="IPR006059">
    <property type="entry name" value="SBP"/>
</dbReference>
<dbReference type="PANTHER" id="PTHR43649">
    <property type="entry name" value="ARABINOSE-BINDING PROTEIN-RELATED"/>
    <property type="match status" value="1"/>
</dbReference>
<accession>A0A0W8IJN1</accession>
<dbReference type="AlphaFoldDB" id="A0A0W8IJN1"/>
<dbReference type="InterPro" id="IPR050490">
    <property type="entry name" value="Bact_solute-bd_prot1"/>
</dbReference>
<evidence type="ECO:0000313" key="2">
    <source>
        <dbReference type="EMBL" id="KUG60196.1"/>
    </source>
</evidence>
<dbReference type="SUPFAM" id="SSF53850">
    <property type="entry name" value="Periplasmic binding protein-like II"/>
    <property type="match status" value="1"/>
</dbReference>
<dbReference type="Gene3D" id="3.40.190.10">
    <property type="entry name" value="Periplasmic binding protein-like II"/>
    <property type="match status" value="2"/>
</dbReference>
<reference evidence="3" key="1">
    <citation type="submission" date="2015-12" db="EMBL/GenBank/DDBJ databases">
        <authorList>
            <person name="Nair G.R."/>
            <person name="Kaur G."/>
            <person name="Mayilraj S."/>
        </authorList>
    </citation>
    <scope>NUCLEOTIDE SEQUENCE [LARGE SCALE GENOMIC DNA]</scope>
    <source>
        <strain evidence="3">CD08_7</strain>
    </source>
</reference>
<protein>
    <submittedName>
        <fullName evidence="2">Carbohydrate-binding protein</fullName>
    </submittedName>
</protein>
<keyword evidence="3" id="KW-1185">Reference proteome</keyword>
<dbReference type="STRING" id="317018.AVL63_07160"/>
<evidence type="ECO:0000256" key="1">
    <source>
        <dbReference type="SAM" id="SignalP"/>
    </source>
</evidence>
<feature type="signal peptide" evidence="1">
    <location>
        <begin position="1"/>
        <end position="23"/>
    </location>
</feature>
<evidence type="ECO:0000313" key="3">
    <source>
        <dbReference type="Proteomes" id="UP000054023"/>
    </source>
</evidence>
<dbReference type="InterPro" id="IPR006311">
    <property type="entry name" value="TAT_signal"/>
</dbReference>
<name>A0A0W8IJN1_9MICC</name>
<dbReference type="Pfam" id="PF01547">
    <property type="entry name" value="SBP_bac_1"/>
    <property type="match status" value="1"/>
</dbReference>
<proteinExistence type="predicted"/>
<sequence>MGHVSPTPSRRAFLGGLAGVALAAGLSGCATGRGAQEVSFHQSKPEAIPYFGELVRDFNQRTSGVRAVHDTSSGLSAGFARGNPPDLGCLNYNYEIVRFQERGAFSDLADLAEEARIDPSIQDLIDQYPTYPGRTSVIPYSMMAAAVLYNQEIFAEHDLQVPTTYSEFLEVCGALQDAGVTPIYSTYADPWTVSQGLVDYSVGGRLDVAEFFEALRAQGADASPDAPVSFSRTLREPLEQMLEIAAFSQPGAASRGYGDGNVAFARGEAAMYLQGPWALGEIATINPDAQIGIFPLPMTEDPEDLKVRVNLDLALWVPEASNAREPARELLRYLITPEIADAYNQDNLAFGVREDAPAVTDQRLKDLQGFVDRAAFYQGVSQAIPRTIPFENYAQGIVTGQSLEATLRTLDEDWARLARRSETEA</sequence>
<keyword evidence="1" id="KW-0732">Signal</keyword>
<dbReference type="EMBL" id="LQBM01000001">
    <property type="protein sequence ID" value="KUG60196.1"/>
    <property type="molecule type" value="Genomic_DNA"/>
</dbReference>